<protein>
    <recommendedName>
        <fullName evidence="3">NADP-dependent oxidoreductase domain-containing protein</fullName>
    </recommendedName>
</protein>
<accession>A0A6I8NUR0</accession>
<dbReference type="Bgee" id="ENSOANG00000045284">
    <property type="expression patterns" value="Expressed in testis and 1 other cell type or tissue"/>
</dbReference>
<sequence length="212" mass="23684">YLSQSYLLSAYCVQSTMLSTWKSCPPGVVQKAVDVALDHGYRHFDCAYFYQNAAAVGDVVRRRIEERGVRREDLFIVSKLWNIFHHPRDVRPAFLSSLRSWKLDHLDLYLMHSPMAFQVPGVVPGPLPLDSRAPVPSSIATRSGGWAMERLVEEGLVRAIGVSEFNVAQLDSVSVPCRAPSLHPHFPDEGTEAQRSKVTCPRSHSRQVAKSG</sequence>
<evidence type="ECO:0000256" key="2">
    <source>
        <dbReference type="SAM" id="MobiDB-lite"/>
    </source>
</evidence>
<dbReference type="Proteomes" id="UP000002279">
    <property type="component" value="Chromosome 5"/>
</dbReference>
<evidence type="ECO:0000313" key="5">
    <source>
        <dbReference type="Proteomes" id="UP000002279"/>
    </source>
</evidence>
<organism evidence="4 5">
    <name type="scientific">Ornithorhynchus anatinus</name>
    <name type="common">Duckbill platypus</name>
    <dbReference type="NCBI Taxonomy" id="9258"/>
    <lineage>
        <taxon>Eukaryota</taxon>
        <taxon>Metazoa</taxon>
        <taxon>Chordata</taxon>
        <taxon>Craniata</taxon>
        <taxon>Vertebrata</taxon>
        <taxon>Euteleostomi</taxon>
        <taxon>Mammalia</taxon>
        <taxon>Monotremata</taxon>
        <taxon>Ornithorhynchidae</taxon>
        <taxon>Ornithorhynchus</taxon>
    </lineage>
</organism>
<dbReference type="Gene3D" id="3.20.20.100">
    <property type="entry name" value="NADP-dependent oxidoreductase domain"/>
    <property type="match status" value="1"/>
</dbReference>
<reference evidence="4 5" key="1">
    <citation type="journal article" date="2008" name="Nature">
        <title>Genome analysis of the platypus reveals unique signatures of evolution.</title>
        <authorList>
            <person name="Warren W.C."/>
            <person name="Hillier L.W."/>
            <person name="Marshall Graves J.A."/>
            <person name="Birney E."/>
            <person name="Ponting C.P."/>
            <person name="Grutzner F."/>
            <person name="Belov K."/>
            <person name="Miller W."/>
            <person name="Clarke L."/>
            <person name="Chinwalla A.T."/>
            <person name="Yang S.P."/>
            <person name="Heger A."/>
            <person name="Locke D.P."/>
            <person name="Miethke P."/>
            <person name="Waters P.D."/>
            <person name="Veyrunes F."/>
            <person name="Fulton L."/>
            <person name="Fulton B."/>
            <person name="Graves T."/>
            <person name="Wallis J."/>
            <person name="Puente X.S."/>
            <person name="Lopez-Otin C."/>
            <person name="Ordonez G.R."/>
            <person name="Eichler E.E."/>
            <person name="Chen L."/>
            <person name="Cheng Z."/>
            <person name="Deakin J.E."/>
            <person name="Alsop A."/>
            <person name="Thompson K."/>
            <person name="Kirby P."/>
            <person name="Papenfuss A.T."/>
            <person name="Wakefield M.J."/>
            <person name="Olender T."/>
            <person name="Lancet D."/>
            <person name="Huttley G.A."/>
            <person name="Smit A.F."/>
            <person name="Pask A."/>
            <person name="Temple-Smith P."/>
            <person name="Batzer M.A."/>
            <person name="Walker J.A."/>
            <person name="Konkel M.K."/>
            <person name="Harris R.S."/>
            <person name="Whittington C.M."/>
            <person name="Wong E.S."/>
            <person name="Gemmell N.J."/>
            <person name="Buschiazzo E."/>
            <person name="Vargas Jentzsch I.M."/>
            <person name="Merkel A."/>
            <person name="Schmitz J."/>
            <person name="Zemann A."/>
            <person name="Churakov G."/>
            <person name="Kriegs J.O."/>
            <person name="Brosius J."/>
            <person name="Murchison E.P."/>
            <person name="Sachidanandam R."/>
            <person name="Smith C."/>
            <person name="Hannon G.J."/>
            <person name="Tsend-Ayush E."/>
            <person name="McMillan D."/>
            <person name="Attenborough R."/>
            <person name="Rens W."/>
            <person name="Ferguson-Smith M."/>
            <person name="Lefevre C.M."/>
            <person name="Sharp J.A."/>
            <person name="Nicholas K.R."/>
            <person name="Ray D.A."/>
            <person name="Kube M."/>
            <person name="Reinhardt R."/>
            <person name="Pringle T.H."/>
            <person name="Taylor J."/>
            <person name="Jones R.C."/>
            <person name="Nixon B."/>
            <person name="Dacheux J.L."/>
            <person name="Niwa H."/>
            <person name="Sekita Y."/>
            <person name="Huang X."/>
            <person name="Stark A."/>
            <person name="Kheradpour P."/>
            <person name="Kellis M."/>
            <person name="Flicek P."/>
            <person name="Chen Y."/>
            <person name="Webber C."/>
            <person name="Hardison R."/>
            <person name="Nelson J."/>
            <person name="Hallsworth-Pepin K."/>
            <person name="Delehaunty K."/>
            <person name="Markovic C."/>
            <person name="Minx P."/>
            <person name="Feng Y."/>
            <person name="Kremitzki C."/>
            <person name="Mitreva M."/>
            <person name="Glasscock J."/>
            <person name="Wylie T."/>
            <person name="Wohldmann P."/>
            <person name="Thiru P."/>
            <person name="Nhan M.N."/>
            <person name="Pohl C.S."/>
            <person name="Smith S.M."/>
            <person name="Hou S."/>
            <person name="Nefedov M."/>
            <person name="de Jong P.J."/>
            <person name="Renfree M.B."/>
            <person name="Mardis E.R."/>
            <person name="Wilson R.K."/>
        </authorList>
    </citation>
    <scope>NUCLEOTIDE SEQUENCE [LARGE SCALE GENOMIC DNA]</scope>
    <source>
        <strain evidence="4 5">Glennie</strain>
    </source>
</reference>
<evidence type="ECO:0000256" key="1">
    <source>
        <dbReference type="ARBA" id="ARBA00022857"/>
    </source>
</evidence>
<feature type="compositionally biased region" description="Basic and acidic residues" evidence="2">
    <location>
        <begin position="185"/>
        <end position="195"/>
    </location>
</feature>
<reference evidence="4" key="3">
    <citation type="submission" date="2025-09" db="UniProtKB">
        <authorList>
            <consortium name="Ensembl"/>
        </authorList>
    </citation>
    <scope>IDENTIFICATION</scope>
    <source>
        <strain evidence="4">Glennie</strain>
    </source>
</reference>
<dbReference type="GeneTree" id="ENSGT00940000153272"/>
<dbReference type="InParanoid" id="A0A6I8NUR0"/>
<keyword evidence="1" id="KW-0521">NADP</keyword>
<evidence type="ECO:0000313" key="4">
    <source>
        <dbReference type="Ensembl" id="ENSOANP00000044812.1"/>
    </source>
</evidence>
<name>A0A6I8NUR0_ORNAN</name>
<reference evidence="4" key="2">
    <citation type="submission" date="2025-08" db="UniProtKB">
        <authorList>
            <consortium name="Ensembl"/>
        </authorList>
    </citation>
    <scope>IDENTIFICATION</scope>
    <source>
        <strain evidence="4">Glennie</strain>
    </source>
</reference>
<dbReference type="Ensembl" id="ENSOANT00000050935.1">
    <property type="protein sequence ID" value="ENSOANP00000044812.1"/>
    <property type="gene ID" value="ENSOANG00000045284.1"/>
</dbReference>
<dbReference type="Pfam" id="PF00248">
    <property type="entry name" value="Aldo_ket_red"/>
    <property type="match status" value="1"/>
</dbReference>
<dbReference type="InterPro" id="IPR036812">
    <property type="entry name" value="NAD(P)_OxRdtase_dom_sf"/>
</dbReference>
<dbReference type="PANTHER" id="PTHR11732">
    <property type="entry name" value="ALDO/KETO REDUCTASE"/>
    <property type="match status" value="1"/>
</dbReference>
<feature type="region of interest" description="Disordered" evidence="2">
    <location>
        <begin position="184"/>
        <end position="212"/>
    </location>
</feature>
<feature type="domain" description="NADP-dependent oxidoreductase" evidence="3">
    <location>
        <begin position="20"/>
        <end position="173"/>
    </location>
</feature>
<evidence type="ECO:0000259" key="3">
    <source>
        <dbReference type="Pfam" id="PF00248"/>
    </source>
</evidence>
<dbReference type="GO" id="GO:0004032">
    <property type="term" value="F:aldose reductase (NADPH) activity"/>
    <property type="evidence" value="ECO:0000318"/>
    <property type="project" value="GO_Central"/>
</dbReference>
<dbReference type="InterPro" id="IPR020471">
    <property type="entry name" value="AKR"/>
</dbReference>
<proteinExistence type="predicted"/>
<keyword evidence="5" id="KW-1185">Reference proteome</keyword>
<feature type="compositionally biased region" description="Basic residues" evidence="2">
    <location>
        <begin position="203"/>
        <end position="212"/>
    </location>
</feature>
<dbReference type="SUPFAM" id="SSF51430">
    <property type="entry name" value="NAD(P)-linked oxidoreductase"/>
    <property type="match status" value="1"/>
</dbReference>
<dbReference type="AlphaFoldDB" id="A0A6I8NUR0"/>
<dbReference type="GO" id="GO:0005829">
    <property type="term" value="C:cytosol"/>
    <property type="evidence" value="ECO:0000318"/>
    <property type="project" value="GO_Central"/>
</dbReference>
<dbReference type="PRINTS" id="PR00069">
    <property type="entry name" value="ALDKETRDTASE"/>
</dbReference>
<dbReference type="InterPro" id="IPR023210">
    <property type="entry name" value="NADP_OxRdtase_dom"/>
</dbReference>